<dbReference type="PRINTS" id="PR00682">
    <property type="entry name" value="IPNSYNTHASE"/>
</dbReference>
<dbReference type="Gene3D" id="1.20.1250.20">
    <property type="entry name" value="MFS general substrate transporter like domains"/>
    <property type="match status" value="1"/>
</dbReference>
<evidence type="ECO:0000259" key="15">
    <source>
        <dbReference type="PROSITE" id="PS51471"/>
    </source>
</evidence>
<dbReference type="CDD" id="cd17316">
    <property type="entry name" value="MFS_SV2_like"/>
    <property type="match status" value="1"/>
</dbReference>
<evidence type="ECO:0000313" key="16">
    <source>
        <dbReference type="EMBL" id="PYH47037.1"/>
    </source>
</evidence>
<dbReference type="SUPFAM" id="SSF103473">
    <property type="entry name" value="MFS general substrate transporter"/>
    <property type="match status" value="1"/>
</dbReference>
<accession>A0A318ZJL8</accession>
<evidence type="ECO:0000256" key="10">
    <source>
        <dbReference type="ARBA" id="ARBA00023004"/>
    </source>
</evidence>
<feature type="transmembrane region" description="Helical" evidence="13">
    <location>
        <begin position="874"/>
        <end position="893"/>
    </location>
</feature>
<comment type="similarity">
    <text evidence="3">Belongs to the major facilitator superfamily.</text>
</comment>
<feature type="transmembrane region" description="Helical" evidence="13">
    <location>
        <begin position="702"/>
        <end position="722"/>
    </location>
</feature>
<evidence type="ECO:0000256" key="4">
    <source>
        <dbReference type="ARBA" id="ARBA00022448"/>
    </source>
</evidence>
<keyword evidence="9" id="KW-0560">Oxidoreductase</keyword>
<feature type="domain" description="Major facilitator superfamily (MFS) profile" evidence="14">
    <location>
        <begin position="425"/>
        <end position="896"/>
    </location>
</feature>
<dbReference type="Pfam" id="PF03171">
    <property type="entry name" value="2OG-FeII_Oxy"/>
    <property type="match status" value="1"/>
</dbReference>
<evidence type="ECO:0000256" key="5">
    <source>
        <dbReference type="ARBA" id="ARBA00022692"/>
    </source>
</evidence>
<dbReference type="AlphaFoldDB" id="A0A318ZJL8"/>
<name>A0A318ZJL8_9EURO</name>
<feature type="region of interest" description="Disordered" evidence="12">
    <location>
        <begin position="334"/>
        <end position="360"/>
    </location>
</feature>
<evidence type="ECO:0000256" key="11">
    <source>
        <dbReference type="ARBA" id="ARBA00023136"/>
    </source>
</evidence>
<feature type="transmembrane region" description="Helical" evidence="13">
    <location>
        <begin position="465"/>
        <end position="486"/>
    </location>
</feature>
<dbReference type="GO" id="GO:0046872">
    <property type="term" value="F:metal ion binding"/>
    <property type="evidence" value="ECO:0007669"/>
    <property type="project" value="UniProtKB-KW"/>
</dbReference>
<protein>
    <submittedName>
        <fullName evidence="16">Clavaminate synthase-like protein</fullName>
    </submittedName>
</protein>
<dbReference type="OrthoDB" id="288590at2759"/>
<dbReference type="GO" id="GO:0022857">
    <property type="term" value="F:transmembrane transporter activity"/>
    <property type="evidence" value="ECO:0007669"/>
    <property type="project" value="InterPro"/>
</dbReference>
<keyword evidence="8 13" id="KW-1133">Transmembrane helix</keyword>
<dbReference type="Pfam" id="PF07690">
    <property type="entry name" value="MFS_1"/>
    <property type="match status" value="1"/>
</dbReference>
<dbReference type="InterPro" id="IPR044861">
    <property type="entry name" value="IPNS-like_FE2OG_OXY"/>
</dbReference>
<feature type="transmembrane region" description="Helical" evidence="13">
    <location>
        <begin position="795"/>
        <end position="814"/>
    </location>
</feature>
<feature type="transmembrane region" description="Helical" evidence="13">
    <location>
        <begin position="743"/>
        <end position="762"/>
    </location>
</feature>
<feature type="transmembrane region" description="Helical" evidence="13">
    <location>
        <begin position="594"/>
        <end position="616"/>
    </location>
</feature>
<dbReference type="InterPro" id="IPR036259">
    <property type="entry name" value="MFS_trans_sf"/>
</dbReference>
<evidence type="ECO:0000256" key="7">
    <source>
        <dbReference type="ARBA" id="ARBA00022964"/>
    </source>
</evidence>
<evidence type="ECO:0000256" key="9">
    <source>
        <dbReference type="ARBA" id="ARBA00023002"/>
    </source>
</evidence>
<dbReference type="Proteomes" id="UP000248349">
    <property type="component" value="Unassembled WGS sequence"/>
</dbReference>
<dbReference type="GO" id="GO:0016020">
    <property type="term" value="C:membrane"/>
    <property type="evidence" value="ECO:0007669"/>
    <property type="project" value="UniProtKB-SubCell"/>
</dbReference>
<dbReference type="GeneID" id="37072906"/>
<dbReference type="InterPro" id="IPR027443">
    <property type="entry name" value="IPNS-like_sf"/>
</dbReference>
<keyword evidence="10" id="KW-0408">Iron</keyword>
<dbReference type="GO" id="GO:0044283">
    <property type="term" value="P:small molecule biosynthetic process"/>
    <property type="evidence" value="ECO:0007669"/>
    <property type="project" value="UniProtKB-ARBA"/>
</dbReference>
<comment type="subcellular location">
    <subcellularLocation>
        <location evidence="1">Membrane</location>
        <topology evidence="1">Multi-pass membrane protein</topology>
    </subcellularLocation>
</comment>
<dbReference type="FunFam" id="1.20.1250.20:FF:000171">
    <property type="entry name" value="MFS general substrate transporter"/>
    <property type="match status" value="1"/>
</dbReference>
<dbReference type="FunFam" id="2.60.120.330:FF:000006">
    <property type="entry name" value="2-oxoglutarate-Fe(II) type oxidoreductase hxnY"/>
    <property type="match status" value="1"/>
</dbReference>
<evidence type="ECO:0000313" key="17">
    <source>
        <dbReference type="Proteomes" id="UP000248349"/>
    </source>
</evidence>
<reference evidence="16 17" key="1">
    <citation type="submission" date="2016-12" db="EMBL/GenBank/DDBJ databases">
        <title>The genomes of Aspergillus section Nigri reveals drivers in fungal speciation.</title>
        <authorList>
            <consortium name="DOE Joint Genome Institute"/>
            <person name="Vesth T.C."/>
            <person name="Nybo J."/>
            <person name="Theobald S."/>
            <person name="Brandl J."/>
            <person name="Frisvad J.C."/>
            <person name="Nielsen K.F."/>
            <person name="Lyhne E.K."/>
            <person name="Kogle M.E."/>
            <person name="Kuo A."/>
            <person name="Riley R."/>
            <person name="Clum A."/>
            <person name="Nolan M."/>
            <person name="Lipzen A."/>
            <person name="Salamov A."/>
            <person name="Henrissat B."/>
            <person name="Wiebenga A."/>
            <person name="De Vries R.P."/>
            <person name="Grigoriev I.V."/>
            <person name="Mortensen U.H."/>
            <person name="Andersen M.R."/>
            <person name="Baker S.E."/>
        </authorList>
    </citation>
    <scope>NUCLEOTIDE SEQUENCE [LARGE SCALE GENOMIC DNA]</scope>
    <source>
        <strain evidence="16 17">JOP 1030-1</strain>
    </source>
</reference>
<dbReference type="InterPro" id="IPR026992">
    <property type="entry name" value="DIOX_N"/>
</dbReference>
<dbReference type="InterPro" id="IPR005123">
    <property type="entry name" value="Oxoglu/Fe-dep_dioxygenase_dom"/>
</dbReference>
<evidence type="ECO:0000256" key="2">
    <source>
        <dbReference type="ARBA" id="ARBA00008056"/>
    </source>
</evidence>
<feature type="transmembrane region" description="Helical" evidence="13">
    <location>
        <begin position="553"/>
        <end position="573"/>
    </location>
</feature>
<comment type="similarity">
    <text evidence="2">Belongs to the iron/ascorbate-dependent oxidoreductase family.</text>
</comment>
<evidence type="ECO:0000256" key="12">
    <source>
        <dbReference type="SAM" id="MobiDB-lite"/>
    </source>
</evidence>
<keyword evidence="4" id="KW-0813">Transport</keyword>
<dbReference type="PANTHER" id="PTHR23511:SF5">
    <property type="entry name" value="MAJOR FACILITATOR-TYPE TRANSPORTER HXNZ-RELATED"/>
    <property type="match status" value="1"/>
</dbReference>
<keyword evidence="5 13" id="KW-0812">Transmembrane</keyword>
<dbReference type="RefSeq" id="XP_025433019.1">
    <property type="nucleotide sequence ID" value="XM_025571678.1"/>
</dbReference>
<evidence type="ECO:0000256" key="13">
    <source>
        <dbReference type="SAM" id="Phobius"/>
    </source>
</evidence>
<dbReference type="SUPFAM" id="SSF51197">
    <property type="entry name" value="Clavaminate synthase-like"/>
    <property type="match status" value="1"/>
</dbReference>
<evidence type="ECO:0000256" key="3">
    <source>
        <dbReference type="ARBA" id="ARBA00008335"/>
    </source>
</evidence>
<dbReference type="Gene3D" id="2.60.120.330">
    <property type="entry name" value="B-lactam Antibiotic, Isopenicillin N Synthase, Chain"/>
    <property type="match status" value="1"/>
</dbReference>
<evidence type="ECO:0000256" key="6">
    <source>
        <dbReference type="ARBA" id="ARBA00022723"/>
    </source>
</evidence>
<keyword evidence="7" id="KW-0223">Dioxygenase</keyword>
<feature type="transmembrane region" description="Helical" evidence="13">
    <location>
        <begin position="768"/>
        <end position="788"/>
    </location>
</feature>
<gene>
    <name evidence="16" type="ORF">BP01DRAFT_292052</name>
</gene>
<dbReference type="Pfam" id="PF14226">
    <property type="entry name" value="DIOX_N"/>
    <property type="match status" value="1"/>
</dbReference>
<evidence type="ECO:0000256" key="1">
    <source>
        <dbReference type="ARBA" id="ARBA00004141"/>
    </source>
</evidence>
<dbReference type="PANTHER" id="PTHR23511">
    <property type="entry name" value="SYNAPTIC VESICLE GLYCOPROTEIN 2"/>
    <property type="match status" value="1"/>
</dbReference>
<dbReference type="InterPro" id="IPR011701">
    <property type="entry name" value="MFS"/>
</dbReference>
<dbReference type="EMBL" id="KZ821225">
    <property type="protein sequence ID" value="PYH47037.1"/>
    <property type="molecule type" value="Genomic_DNA"/>
</dbReference>
<keyword evidence="17" id="KW-1185">Reference proteome</keyword>
<feature type="domain" description="Fe2OG dioxygenase" evidence="15">
    <location>
        <begin position="178"/>
        <end position="282"/>
    </location>
</feature>
<evidence type="ECO:0000259" key="14">
    <source>
        <dbReference type="PROSITE" id="PS50850"/>
    </source>
</evidence>
<dbReference type="InterPro" id="IPR020846">
    <property type="entry name" value="MFS_dom"/>
</dbReference>
<dbReference type="PROSITE" id="PS50850">
    <property type="entry name" value="MFS"/>
    <property type="match status" value="1"/>
</dbReference>
<feature type="transmembrane region" description="Helical" evidence="13">
    <location>
        <begin position="493"/>
        <end position="521"/>
    </location>
</feature>
<keyword evidence="11 13" id="KW-0472">Membrane</keyword>
<evidence type="ECO:0000256" key="8">
    <source>
        <dbReference type="ARBA" id="ARBA00022989"/>
    </source>
</evidence>
<dbReference type="GO" id="GO:0051213">
    <property type="term" value="F:dioxygenase activity"/>
    <property type="evidence" value="ECO:0007669"/>
    <property type="project" value="UniProtKB-KW"/>
</dbReference>
<feature type="compositionally biased region" description="Polar residues" evidence="12">
    <location>
        <begin position="339"/>
        <end position="359"/>
    </location>
</feature>
<keyword evidence="6" id="KW-0479">Metal-binding</keyword>
<sequence>MSPSAPPVLDFSVFYGSDTAAKADLVDRIRECCLYNGFFQITGHRVPRELQQRVMACAKRFFNLPLDEKVMIDKRNNTWNRGYELLRSQMLEVGTGPELKEGLYIGEEIPEDHPYFIAKKLNSGPNQWPATIASPDEFQQTSMEYYHAVFDLAKDVLGALALTLDVAEDYFTPLTAGAVATMRYLHYPAQPKDADEKVNRGIGAHTDFGCITLLLQDEVDGLQVLDAPSGEWLDVEPVPGAYVVNLGNLFMRMANDRYKSNIHRVINRSGKERYSIPFFFSGNPDYLCQCLPNCRQPGEAPRYPPITVEEMVTASYKESYGRAEKYKQEMKRMERRAPTASNNMASTQTHHQTNPTSPKDTMEILKVPPENARQSLEQDTKGIIVDDPAIQQFYGSSTTEAYRLKSELIGRCLEEIGMGPFQWKLFVVTGFGWIVDNFASQGISAVQPPIKLEFPGIVQVSYSSVAYYLGLILGASFWGISSDLIGRRPAFNCTLLIAGIFLCGAAGTTGFVGFSAMWAMVGTAAGGNVPVDSMIFLEFVPGSHQWLLTALSAWWNLGQLIVSLVAWVFLANFSCATDATPETCHRQDNMGWRYTLITLGGLSLAFTCIRSLVFTLPETPRYLLSKGRDQAAVDAVNYVARQNGQPPPLTLAMLQEIDAQLGTTTAPTALSTTEILRENMKDFTGSHFRALFATRLLARHTLIVWGIWLTIGIAYPLYFNFLPSYLATKFSSSSSLSTTYRNYCIESAVGVVGPLSAAYLVTTFFGRRWMMGLSSVVTGVFLFAYVGVKDTTSSLAFACVTGMLGNFAASTPIFPSMLTTRLMIEYAIMYAFTPESFPAPHRGTGTGTAASLLRFGGLCASLIASQTGFTPAPIYASAALWVVVGVVCFGLPFETHGHQSI</sequence>
<proteinExistence type="inferred from homology"/>
<dbReference type="PROSITE" id="PS51471">
    <property type="entry name" value="FE2OG_OXY"/>
    <property type="match status" value="1"/>
</dbReference>
<organism evidence="16 17">
    <name type="scientific">Aspergillus saccharolyticus JOP 1030-1</name>
    <dbReference type="NCBI Taxonomy" id="1450539"/>
    <lineage>
        <taxon>Eukaryota</taxon>
        <taxon>Fungi</taxon>
        <taxon>Dikarya</taxon>
        <taxon>Ascomycota</taxon>
        <taxon>Pezizomycotina</taxon>
        <taxon>Eurotiomycetes</taxon>
        <taxon>Eurotiomycetidae</taxon>
        <taxon>Eurotiales</taxon>
        <taxon>Aspergillaceae</taxon>
        <taxon>Aspergillus</taxon>
        <taxon>Aspergillus subgen. Circumdati</taxon>
    </lineage>
</organism>